<dbReference type="RefSeq" id="WP_238746672.1">
    <property type="nucleotide sequence ID" value="NZ_JAKOOW010000023.1"/>
</dbReference>
<gene>
    <name evidence="1" type="ORF">MB824_05715</name>
</gene>
<dbReference type="Proteomes" id="UP001298424">
    <property type="component" value="Unassembled WGS sequence"/>
</dbReference>
<name>A0ABS9NMS2_9NEIS</name>
<evidence type="ECO:0008006" key="3">
    <source>
        <dbReference type="Google" id="ProtNLM"/>
    </source>
</evidence>
<comment type="caution">
    <text evidence="1">The sequence shown here is derived from an EMBL/GenBank/DDBJ whole genome shotgun (WGS) entry which is preliminary data.</text>
</comment>
<protein>
    <recommendedName>
        <fullName evidence="3">Lipoprotein</fullName>
    </recommendedName>
</protein>
<reference evidence="1 2" key="1">
    <citation type="submission" date="2022-02" db="EMBL/GenBank/DDBJ databases">
        <title>Genome sequence data of Kingella unionensis sp. nov. strain CICC 24913 (CCUG 75125).</title>
        <authorList>
            <person name="Xiao M."/>
        </authorList>
    </citation>
    <scope>NUCLEOTIDE SEQUENCE [LARGE SCALE GENOMIC DNA]</scope>
    <source>
        <strain evidence="1 2">CICC 24913</strain>
    </source>
</reference>
<evidence type="ECO:0000313" key="1">
    <source>
        <dbReference type="EMBL" id="MCG6503990.1"/>
    </source>
</evidence>
<keyword evidence="2" id="KW-1185">Reference proteome</keyword>
<dbReference type="PROSITE" id="PS51257">
    <property type="entry name" value="PROKAR_LIPOPROTEIN"/>
    <property type="match status" value="1"/>
</dbReference>
<accession>A0ABS9NMS2</accession>
<sequence length="112" mass="12374">MKKIGMLIAVVLASACAGTGNIRSEDEALALVRKSIVKNRLTALKEECYVFIVDDKPSSYEIDVREKHNRECGGDPNTAPRLFGYVVDKNTGKMKTDGSVPDEYTGEYKDID</sequence>
<dbReference type="EMBL" id="JAKOOW010000023">
    <property type="protein sequence ID" value="MCG6503990.1"/>
    <property type="molecule type" value="Genomic_DNA"/>
</dbReference>
<evidence type="ECO:0000313" key="2">
    <source>
        <dbReference type="Proteomes" id="UP001298424"/>
    </source>
</evidence>
<proteinExistence type="predicted"/>
<organism evidence="1 2">
    <name type="scientific">Kingella pumchi</name>
    <dbReference type="NCBI Taxonomy" id="2779506"/>
    <lineage>
        <taxon>Bacteria</taxon>
        <taxon>Pseudomonadati</taxon>
        <taxon>Pseudomonadota</taxon>
        <taxon>Betaproteobacteria</taxon>
        <taxon>Neisseriales</taxon>
        <taxon>Neisseriaceae</taxon>
        <taxon>Kingella</taxon>
    </lineage>
</organism>